<keyword evidence="2" id="KW-1185">Reference proteome</keyword>
<organism evidence="1 2">
    <name type="scientific">Serratia fonticola</name>
    <dbReference type="NCBI Taxonomy" id="47917"/>
    <lineage>
        <taxon>Bacteria</taxon>
        <taxon>Pseudomonadati</taxon>
        <taxon>Pseudomonadota</taxon>
        <taxon>Gammaproteobacteria</taxon>
        <taxon>Enterobacterales</taxon>
        <taxon>Yersiniaceae</taxon>
        <taxon>Serratia</taxon>
    </lineage>
</organism>
<protein>
    <recommendedName>
        <fullName evidence="3">Polymerase nucleotidyl transferase domain-containing protein</fullName>
    </recommendedName>
</protein>
<name>A0ABY9PQW6_SERFO</name>
<evidence type="ECO:0000313" key="2">
    <source>
        <dbReference type="Proteomes" id="UP001235341"/>
    </source>
</evidence>
<accession>A0ABY9PQW6</accession>
<proteinExistence type="predicted"/>
<reference evidence="1 2" key="1">
    <citation type="submission" date="2023-08" db="EMBL/GenBank/DDBJ databases">
        <title>Complete Genome and Methylome dissection of Serratia fonticola NEB369.</title>
        <authorList>
            <person name="Fomenkov A."/>
            <person name="Roberts R.D."/>
        </authorList>
    </citation>
    <scope>NUCLEOTIDE SEQUENCE [LARGE SCALE GENOMIC DNA]</scope>
    <source>
        <strain evidence="1 2">NEB369</strain>
    </source>
</reference>
<dbReference type="RefSeq" id="WP_309205673.1">
    <property type="nucleotide sequence ID" value="NZ_CP133586.1"/>
</dbReference>
<gene>
    <name evidence="1" type="ORF">RFB13_00780</name>
</gene>
<sequence>MSYLILECGSAARGDTNIHSDRDLVCIWSGNPPNYSILKEVHGEIMYYSLDTIKKMSKKGSLFLTHLDIDSKYLDGDKKMFSSFRGYRPKKERIQESLTNTANVIKEIIWYPDTLVGKLWLYDVLYVSLRNFIYCKNALSDIYLFGYEDAIEKLHVTQNYSDKLLLLREGKYCYRRKDIKNIENISIKDIEHVCRAILGEAVKFLNGGNTSWEKMHKKDYWAERFIERAILNGEYNDAGFLYKIRFHNYNKYYIKSDVAKIIDFKTNGSLIKVNA</sequence>
<dbReference type="Proteomes" id="UP001235341">
    <property type="component" value="Chromosome"/>
</dbReference>
<evidence type="ECO:0008006" key="3">
    <source>
        <dbReference type="Google" id="ProtNLM"/>
    </source>
</evidence>
<evidence type="ECO:0000313" key="1">
    <source>
        <dbReference type="EMBL" id="WMT14924.1"/>
    </source>
</evidence>
<dbReference type="EMBL" id="CP133586">
    <property type="protein sequence ID" value="WMT14924.1"/>
    <property type="molecule type" value="Genomic_DNA"/>
</dbReference>